<organism evidence="2 3">
    <name type="scientific">Chelativorans petroleitrophicus</name>
    <dbReference type="NCBI Taxonomy" id="2975484"/>
    <lineage>
        <taxon>Bacteria</taxon>
        <taxon>Pseudomonadati</taxon>
        <taxon>Pseudomonadota</taxon>
        <taxon>Alphaproteobacteria</taxon>
        <taxon>Hyphomicrobiales</taxon>
        <taxon>Phyllobacteriaceae</taxon>
        <taxon>Chelativorans</taxon>
    </lineage>
</organism>
<dbReference type="Proteomes" id="UP001149009">
    <property type="component" value="Unassembled WGS sequence"/>
</dbReference>
<proteinExistence type="predicted"/>
<evidence type="ECO:0000313" key="3">
    <source>
        <dbReference type="Proteomes" id="UP001149009"/>
    </source>
</evidence>
<evidence type="ECO:0000313" key="2">
    <source>
        <dbReference type="EMBL" id="MCT8992229.1"/>
    </source>
</evidence>
<name>A0A9X2XBL6_9HYPH</name>
<dbReference type="EMBL" id="JAODNV010000032">
    <property type="protein sequence ID" value="MCT8992229.1"/>
    <property type="molecule type" value="Genomic_DNA"/>
</dbReference>
<evidence type="ECO:0000256" key="1">
    <source>
        <dbReference type="SAM" id="MobiDB-lite"/>
    </source>
</evidence>
<protein>
    <submittedName>
        <fullName evidence="2">Uncharacterized protein</fullName>
    </submittedName>
</protein>
<feature type="region of interest" description="Disordered" evidence="1">
    <location>
        <begin position="166"/>
        <end position="186"/>
    </location>
</feature>
<keyword evidence="3" id="KW-1185">Reference proteome</keyword>
<accession>A0A9X2XBL6</accession>
<reference evidence="2" key="1">
    <citation type="submission" date="2022-08" db="EMBL/GenBank/DDBJ databases">
        <title>Chelativorans sichuanense sp. nov., a paraffin oil-degrading bacterium isolated from a mixture of oil-based drill cuttings and paddy soil.</title>
        <authorList>
            <person name="Yu J."/>
            <person name="Liu H."/>
            <person name="Chen Q."/>
        </authorList>
    </citation>
    <scope>NUCLEOTIDE SEQUENCE</scope>
    <source>
        <strain evidence="2">SCAU 2101</strain>
    </source>
</reference>
<sequence length="186" mass="20670">MAVLDRLHGFGSSRTDAISIPALLTWCDQDRDVRYPLAAAIIRFAHRAKETGSQVWSEQARALLANAPDPNSVLTEFVARFRPQSWSGSRAALMEENARLLDNLPDSSGELMAYVADAKAQLAREIASERQQETEYDRRAVRITLERVRAAKIHIRLLGDVRTKEYTGVPSSSDSSEPTKSALMVT</sequence>
<dbReference type="AlphaFoldDB" id="A0A9X2XBL6"/>
<comment type="caution">
    <text evidence="2">The sequence shown here is derived from an EMBL/GenBank/DDBJ whole genome shotgun (WGS) entry which is preliminary data.</text>
</comment>
<gene>
    <name evidence="2" type="ORF">NYR54_18420</name>
</gene>